<proteinExistence type="predicted"/>
<dbReference type="PANTHER" id="PTHR10584">
    <property type="entry name" value="SUGAR KINASE"/>
    <property type="match status" value="1"/>
</dbReference>
<dbReference type="InterPro" id="IPR011611">
    <property type="entry name" value="PfkB_dom"/>
</dbReference>
<dbReference type="RefSeq" id="WP_121648691.1">
    <property type="nucleotide sequence ID" value="NZ_RCUX01000006.1"/>
</dbReference>
<dbReference type="Proteomes" id="UP000272503">
    <property type="component" value="Unassembled WGS sequence"/>
</dbReference>
<dbReference type="AlphaFoldDB" id="A0A3L7A5W6"/>
<dbReference type="OrthoDB" id="8578462at2"/>
<dbReference type="Gene3D" id="3.40.1190.20">
    <property type="match status" value="1"/>
</dbReference>
<dbReference type="InterPro" id="IPR002139">
    <property type="entry name" value="Ribo/fructo_kinase"/>
</dbReference>
<evidence type="ECO:0000259" key="3">
    <source>
        <dbReference type="Pfam" id="PF00294"/>
    </source>
</evidence>
<evidence type="ECO:0000313" key="4">
    <source>
        <dbReference type="EMBL" id="RLP75716.1"/>
    </source>
</evidence>
<keyword evidence="5" id="KW-1185">Reference proteome</keyword>
<comment type="caution">
    <text evidence="4">The sequence shown here is derived from an EMBL/GenBank/DDBJ whole genome shotgun (WGS) entry which is preliminary data.</text>
</comment>
<dbReference type="GO" id="GO:0016301">
    <property type="term" value="F:kinase activity"/>
    <property type="evidence" value="ECO:0007669"/>
    <property type="project" value="UniProtKB-KW"/>
</dbReference>
<organism evidence="4 5">
    <name type="scientific">Mycetocola tolaasinivorans</name>
    <dbReference type="NCBI Taxonomy" id="76635"/>
    <lineage>
        <taxon>Bacteria</taxon>
        <taxon>Bacillati</taxon>
        <taxon>Actinomycetota</taxon>
        <taxon>Actinomycetes</taxon>
        <taxon>Micrococcales</taxon>
        <taxon>Microbacteriaceae</taxon>
        <taxon>Mycetocola</taxon>
    </lineage>
</organism>
<gene>
    <name evidence="4" type="ORF">D9V32_09640</name>
</gene>
<keyword evidence="2 4" id="KW-0418">Kinase</keyword>
<dbReference type="GO" id="GO:0006796">
    <property type="term" value="P:phosphate-containing compound metabolic process"/>
    <property type="evidence" value="ECO:0007669"/>
    <property type="project" value="UniProtKB-ARBA"/>
</dbReference>
<evidence type="ECO:0000256" key="1">
    <source>
        <dbReference type="ARBA" id="ARBA00022679"/>
    </source>
</evidence>
<dbReference type="InterPro" id="IPR029056">
    <property type="entry name" value="Ribokinase-like"/>
</dbReference>
<evidence type="ECO:0000256" key="2">
    <source>
        <dbReference type="ARBA" id="ARBA00022777"/>
    </source>
</evidence>
<dbReference type="PRINTS" id="PR00990">
    <property type="entry name" value="RIBOKINASE"/>
</dbReference>
<accession>A0A3L7A5W6</accession>
<feature type="domain" description="Carbohydrate kinase PfkB" evidence="3">
    <location>
        <begin position="7"/>
        <end position="296"/>
    </location>
</feature>
<dbReference type="EMBL" id="RCUX01000006">
    <property type="protein sequence ID" value="RLP75716.1"/>
    <property type="molecule type" value="Genomic_DNA"/>
</dbReference>
<sequence length="309" mass="31761">MSEPRLIFTGNVIVDLVMNVTTMPEAGGDTVAHDSDITAGGGLNTMVAARRDGLPVVFAGQYGTGHFGGIVREALHAGGFEILLPGLGDQDSGYCVAIVDASTERTFVTVVGAEGHLTLEDLRRADTTARDIVYVSGYSLAHPVNAESLPIWLDELPAETRVITDPSPLVTELDPALLDRVFARTDVLSANEREAGLLAPGTDARGAADALRARIRPGGTVIVREGALGCWVATGDADPVLVPGFAVDAVDSNGAGDAHGGVLAAGLARGLDPVSAARRANAAAAIAVTRRGPATAPEAAEIDAFLAER</sequence>
<keyword evidence="1" id="KW-0808">Transferase</keyword>
<reference evidence="4 5" key="1">
    <citation type="submission" date="2018-10" db="EMBL/GenBank/DDBJ databases">
        <authorList>
            <person name="Li J."/>
        </authorList>
    </citation>
    <scope>NUCLEOTIDE SEQUENCE [LARGE SCALE GENOMIC DNA]</scope>
    <source>
        <strain evidence="4 5">IF 016277</strain>
    </source>
</reference>
<evidence type="ECO:0000313" key="5">
    <source>
        <dbReference type="Proteomes" id="UP000272503"/>
    </source>
</evidence>
<protein>
    <submittedName>
        <fullName evidence="4">Sugar kinase</fullName>
    </submittedName>
</protein>
<dbReference type="PANTHER" id="PTHR10584:SF166">
    <property type="entry name" value="RIBOKINASE"/>
    <property type="match status" value="1"/>
</dbReference>
<name>A0A3L7A5W6_9MICO</name>
<dbReference type="Pfam" id="PF00294">
    <property type="entry name" value="PfkB"/>
    <property type="match status" value="1"/>
</dbReference>
<dbReference type="SUPFAM" id="SSF53613">
    <property type="entry name" value="Ribokinase-like"/>
    <property type="match status" value="1"/>
</dbReference>